<name>A0A9E7EGG5_9LILI</name>
<feature type="compositionally biased region" description="Basic and acidic residues" evidence="1">
    <location>
        <begin position="1"/>
        <end position="16"/>
    </location>
</feature>
<dbReference type="PANTHER" id="PTHR35483:SF1">
    <property type="entry name" value="GLYCINE-RICH PROTEIN-RELATED"/>
    <property type="match status" value="1"/>
</dbReference>
<dbReference type="PANTHER" id="PTHR35483">
    <property type="entry name" value="NUCLEUSENVELOPE PROTEIN"/>
    <property type="match status" value="1"/>
</dbReference>
<reference evidence="2" key="1">
    <citation type="submission" date="2022-05" db="EMBL/GenBank/DDBJ databases">
        <title>The Musa troglodytarum L. genome provides insights into the mechanism of non-climacteric behaviour and enrichment of carotenoids.</title>
        <authorList>
            <person name="Wang J."/>
        </authorList>
    </citation>
    <scope>NUCLEOTIDE SEQUENCE</scope>
    <source>
        <tissue evidence="2">Leaf</tissue>
    </source>
</reference>
<organism evidence="2 3">
    <name type="scientific">Musa troglodytarum</name>
    <name type="common">fe'i banana</name>
    <dbReference type="NCBI Taxonomy" id="320322"/>
    <lineage>
        <taxon>Eukaryota</taxon>
        <taxon>Viridiplantae</taxon>
        <taxon>Streptophyta</taxon>
        <taxon>Embryophyta</taxon>
        <taxon>Tracheophyta</taxon>
        <taxon>Spermatophyta</taxon>
        <taxon>Magnoliopsida</taxon>
        <taxon>Liliopsida</taxon>
        <taxon>Zingiberales</taxon>
        <taxon>Musaceae</taxon>
        <taxon>Musa</taxon>
    </lineage>
</organism>
<accession>A0A9E7EGG5</accession>
<feature type="region of interest" description="Disordered" evidence="1">
    <location>
        <begin position="233"/>
        <end position="253"/>
    </location>
</feature>
<dbReference type="GO" id="GO:0009507">
    <property type="term" value="C:chloroplast"/>
    <property type="evidence" value="ECO:0007669"/>
    <property type="project" value="TreeGrafter"/>
</dbReference>
<proteinExistence type="predicted"/>
<sequence length="324" mass="36195">MWTHSRDLAGPKEANHFTHGSLKAHSVETENFRLIKPGSSQTALLEDTRFSVGHKSVDRARALRHRRHDGTLGQCVPPTRCTGLLDCNDIGFVQVQISCHYVSQESTGFGFWLKMNTIQSNFSANRVVFLIGPTARNVRTSSFSTARKMKATCLHVSPPFGLRQDKLYPRFVYDTLKNEASVHAFGKNGDSKSENEPFSLESPKKATGNFRRELTVQDLLREWMKGRQFGGNGGYGNSFGGDGDHSGGPETEGSAGQFDEFFQVIMATIGVIFLYTLITSGEELIRLARDYIKYLLGAKASTRLIRSMEKWRRSFFPVGSQPNL</sequence>
<keyword evidence="3" id="KW-1185">Reference proteome</keyword>
<dbReference type="Proteomes" id="UP001055439">
    <property type="component" value="Chromosome 1"/>
</dbReference>
<feature type="region of interest" description="Disordered" evidence="1">
    <location>
        <begin position="185"/>
        <end position="204"/>
    </location>
</feature>
<gene>
    <name evidence="2" type="ORF">MUK42_09175</name>
</gene>
<dbReference type="OrthoDB" id="1680511at2759"/>
<feature type="region of interest" description="Disordered" evidence="1">
    <location>
        <begin position="1"/>
        <end position="20"/>
    </location>
</feature>
<evidence type="ECO:0000256" key="1">
    <source>
        <dbReference type="SAM" id="MobiDB-lite"/>
    </source>
</evidence>
<dbReference type="AlphaFoldDB" id="A0A9E7EGG5"/>
<evidence type="ECO:0000313" key="2">
    <source>
        <dbReference type="EMBL" id="URD76804.1"/>
    </source>
</evidence>
<evidence type="ECO:0000313" key="3">
    <source>
        <dbReference type="Proteomes" id="UP001055439"/>
    </source>
</evidence>
<protein>
    <submittedName>
        <fullName evidence="2">Glycine-rich protein</fullName>
    </submittedName>
</protein>
<dbReference type="EMBL" id="CP097502">
    <property type="protein sequence ID" value="URD76804.1"/>
    <property type="molecule type" value="Genomic_DNA"/>
</dbReference>